<sequence>MHRSSLFRSNHLIGPHRQRFSPGLFPIFLWGHNHPCFETVSHCRFFPKISDLSEILSALFWVGPLSLLITGISSFTADQPEVDILPRGTL</sequence>
<dbReference type="HOGENOM" id="CLU_2442241_0_0_1"/>
<evidence type="ECO:0000313" key="2">
    <source>
        <dbReference type="EMBL" id="KIM34312.1"/>
    </source>
</evidence>
<protein>
    <submittedName>
        <fullName evidence="2">Uncharacterized protein</fullName>
    </submittedName>
</protein>
<dbReference type="EMBL" id="KN824277">
    <property type="protein sequence ID" value="KIM34312.1"/>
    <property type="molecule type" value="Genomic_DNA"/>
</dbReference>
<feature type="transmembrane region" description="Helical" evidence="1">
    <location>
        <begin position="55"/>
        <end position="77"/>
    </location>
</feature>
<evidence type="ECO:0000256" key="1">
    <source>
        <dbReference type="SAM" id="Phobius"/>
    </source>
</evidence>
<dbReference type="Proteomes" id="UP000054097">
    <property type="component" value="Unassembled WGS sequence"/>
</dbReference>
<reference evidence="2 3" key="1">
    <citation type="submission" date="2014-04" db="EMBL/GenBank/DDBJ databases">
        <authorList>
            <consortium name="DOE Joint Genome Institute"/>
            <person name="Kuo A."/>
            <person name="Zuccaro A."/>
            <person name="Kohler A."/>
            <person name="Nagy L.G."/>
            <person name="Floudas D."/>
            <person name="Copeland A."/>
            <person name="Barry K.W."/>
            <person name="Cichocki N."/>
            <person name="Veneault-Fourrey C."/>
            <person name="LaButti K."/>
            <person name="Lindquist E.A."/>
            <person name="Lipzen A."/>
            <person name="Lundell T."/>
            <person name="Morin E."/>
            <person name="Murat C."/>
            <person name="Sun H."/>
            <person name="Tunlid A."/>
            <person name="Henrissat B."/>
            <person name="Grigoriev I.V."/>
            <person name="Hibbett D.S."/>
            <person name="Martin F."/>
            <person name="Nordberg H.P."/>
            <person name="Cantor M.N."/>
            <person name="Hua S.X."/>
        </authorList>
    </citation>
    <scope>NUCLEOTIDE SEQUENCE [LARGE SCALE GENOMIC DNA]</scope>
    <source>
        <strain evidence="2 3">MAFF 305830</strain>
    </source>
</reference>
<accession>A0A0C2XZM7</accession>
<reference evidence="3" key="2">
    <citation type="submission" date="2015-01" db="EMBL/GenBank/DDBJ databases">
        <title>Evolutionary Origins and Diversification of the Mycorrhizal Mutualists.</title>
        <authorList>
            <consortium name="DOE Joint Genome Institute"/>
            <consortium name="Mycorrhizal Genomics Consortium"/>
            <person name="Kohler A."/>
            <person name="Kuo A."/>
            <person name="Nagy L.G."/>
            <person name="Floudas D."/>
            <person name="Copeland A."/>
            <person name="Barry K.W."/>
            <person name="Cichocki N."/>
            <person name="Veneault-Fourrey C."/>
            <person name="LaButti K."/>
            <person name="Lindquist E.A."/>
            <person name="Lipzen A."/>
            <person name="Lundell T."/>
            <person name="Morin E."/>
            <person name="Murat C."/>
            <person name="Riley R."/>
            <person name="Ohm R."/>
            <person name="Sun H."/>
            <person name="Tunlid A."/>
            <person name="Henrissat B."/>
            <person name="Grigoriev I.V."/>
            <person name="Hibbett D.S."/>
            <person name="Martin F."/>
        </authorList>
    </citation>
    <scope>NUCLEOTIDE SEQUENCE [LARGE SCALE GENOMIC DNA]</scope>
    <source>
        <strain evidence="3">MAFF 305830</strain>
    </source>
</reference>
<keyword evidence="3" id="KW-1185">Reference proteome</keyword>
<proteinExistence type="predicted"/>
<keyword evidence="1" id="KW-0812">Transmembrane</keyword>
<name>A0A0C2XZM7_SERVB</name>
<organism evidence="2 3">
    <name type="scientific">Serendipita vermifera MAFF 305830</name>
    <dbReference type="NCBI Taxonomy" id="933852"/>
    <lineage>
        <taxon>Eukaryota</taxon>
        <taxon>Fungi</taxon>
        <taxon>Dikarya</taxon>
        <taxon>Basidiomycota</taxon>
        <taxon>Agaricomycotina</taxon>
        <taxon>Agaricomycetes</taxon>
        <taxon>Sebacinales</taxon>
        <taxon>Serendipitaceae</taxon>
        <taxon>Serendipita</taxon>
    </lineage>
</organism>
<evidence type="ECO:0000313" key="3">
    <source>
        <dbReference type="Proteomes" id="UP000054097"/>
    </source>
</evidence>
<gene>
    <name evidence="2" type="ORF">M408DRAFT_93847</name>
</gene>
<keyword evidence="1" id="KW-1133">Transmembrane helix</keyword>
<dbReference type="AlphaFoldDB" id="A0A0C2XZM7"/>
<keyword evidence="1" id="KW-0472">Membrane</keyword>